<dbReference type="InterPro" id="IPR052360">
    <property type="entry name" value="Transcr_Regulatory_Proteins"/>
</dbReference>
<gene>
    <name evidence="9" type="ORF">QC761_124530</name>
</gene>
<dbReference type="SUPFAM" id="SSF57701">
    <property type="entry name" value="Zn2/Cys6 DNA-binding domain"/>
    <property type="match status" value="1"/>
</dbReference>
<evidence type="ECO:0000313" key="10">
    <source>
        <dbReference type="Proteomes" id="UP001322138"/>
    </source>
</evidence>
<dbReference type="RefSeq" id="XP_062736309.1">
    <property type="nucleotide sequence ID" value="XM_062875708.1"/>
</dbReference>
<dbReference type="InterPro" id="IPR001138">
    <property type="entry name" value="Zn2Cys6_DnaBD"/>
</dbReference>
<keyword evidence="4" id="KW-0238">DNA-binding</keyword>
<organism evidence="9 10">
    <name type="scientific">Podospora bellae-mahoneyi</name>
    <dbReference type="NCBI Taxonomy" id="2093777"/>
    <lineage>
        <taxon>Eukaryota</taxon>
        <taxon>Fungi</taxon>
        <taxon>Dikarya</taxon>
        <taxon>Ascomycota</taxon>
        <taxon>Pezizomycotina</taxon>
        <taxon>Sordariomycetes</taxon>
        <taxon>Sordariomycetidae</taxon>
        <taxon>Sordariales</taxon>
        <taxon>Podosporaceae</taxon>
        <taxon>Podospora</taxon>
    </lineage>
</organism>
<evidence type="ECO:0000256" key="1">
    <source>
        <dbReference type="ARBA" id="ARBA00022723"/>
    </source>
</evidence>
<reference evidence="9 10" key="1">
    <citation type="journal article" date="2023" name="bioRxiv">
        <title>High-quality genome assemblies of four members of thePodospora anserinaspecies complex.</title>
        <authorList>
            <person name="Ament-Velasquez S.L."/>
            <person name="Vogan A.A."/>
            <person name="Wallerman O."/>
            <person name="Hartmann F."/>
            <person name="Gautier V."/>
            <person name="Silar P."/>
            <person name="Giraud T."/>
            <person name="Johannesson H."/>
        </authorList>
    </citation>
    <scope>NUCLEOTIDE SEQUENCE [LARGE SCALE GENOMIC DNA]</scope>
    <source>
        <strain evidence="9 10">CBS 112042</strain>
    </source>
</reference>
<protein>
    <recommendedName>
        <fullName evidence="8">Zn(2)-C6 fungal-type domain-containing protein</fullName>
    </recommendedName>
</protein>
<feature type="region of interest" description="Disordered" evidence="7">
    <location>
        <begin position="1"/>
        <end position="25"/>
    </location>
</feature>
<feature type="domain" description="Zn(2)-C6 fungal-type" evidence="8">
    <location>
        <begin position="34"/>
        <end position="62"/>
    </location>
</feature>
<dbReference type="PROSITE" id="PS50048">
    <property type="entry name" value="ZN2_CY6_FUNGAL_2"/>
    <property type="match status" value="1"/>
</dbReference>
<keyword evidence="3" id="KW-0805">Transcription regulation</keyword>
<dbReference type="Gene3D" id="4.10.240.10">
    <property type="entry name" value="Zn(2)-C6 fungal-type DNA-binding domain"/>
    <property type="match status" value="1"/>
</dbReference>
<dbReference type="CDD" id="cd00067">
    <property type="entry name" value="GAL4"/>
    <property type="match status" value="1"/>
</dbReference>
<evidence type="ECO:0000313" key="9">
    <source>
        <dbReference type="EMBL" id="KAK4647333.1"/>
    </source>
</evidence>
<dbReference type="Proteomes" id="UP001322138">
    <property type="component" value="Unassembled WGS sequence"/>
</dbReference>
<dbReference type="PROSITE" id="PS00463">
    <property type="entry name" value="ZN2_CY6_FUNGAL_1"/>
    <property type="match status" value="1"/>
</dbReference>
<evidence type="ECO:0000256" key="2">
    <source>
        <dbReference type="ARBA" id="ARBA00022833"/>
    </source>
</evidence>
<feature type="region of interest" description="Disordered" evidence="7">
    <location>
        <begin position="630"/>
        <end position="659"/>
    </location>
</feature>
<dbReference type="Pfam" id="PF00172">
    <property type="entry name" value="Zn_clus"/>
    <property type="match status" value="1"/>
</dbReference>
<dbReference type="PANTHER" id="PTHR36206:SF4">
    <property type="entry name" value="HYPOTHETICAL CONSERVED PROTEIN (EUROFUNG)-RELATED"/>
    <property type="match status" value="1"/>
</dbReference>
<evidence type="ECO:0000256" key="7">
    <source>
        <dbReference type="SAM" id="MobiDB-lite"/>
    </source>
</evidence>
<sequence length="659" mass="73095">MAPSASPSHTPGPYTVVSLPSNQRRASTPKVRTGCITCKNRHVKCDERKPTCSRCEKARMECHGYLAKTDQKAARKSSSKSATIQGGPRPLQMIRPARATPFCPEKDIIYHDFFRYTLVNDLAGYLHADFWSRVVLCEGIRDSCVNHAVLAIGALSQALFVEARLDRSPARQSSGSPPSPPHSHVRWHHIYNPHYQAAVRHQNQAISLCLQRIRDDGDTMSARNLLVITLLLVGYELLQGDVEAADGLMTSGIRLLRDSITTFRDATRRNTGPTNYVNREDEDTQDMEYILPFLSGTSNLRPSPPPYYTIPSSSHECNDLPVFGKTSAVKCTFHWGNFHTRCLLFISQAMQRTFAGQPLPTNERHSLWAEQAQLWNSSRQWQQVLSDYKAAVSPEDVRTRKIMLLLLLQCYTDLICLAWCLDPAGTALDNCEPDFGQLLNIALEFSEDRESMTTNGFILSGGNVTGPLILIATKCRTSRTLRWQALEAFRKMTWRTGAWDAKVFVSVAGLVSLEEAARDEGGRIDPINRWLCTGIHSDVDSMKVMGEYTRATFDEKGDPIKKYLVLNIDGRRFLAEGEGTMDPSLTKLDPDLGCVGNTHGQLAGQITNHGLDADMGGSINGALSPASAVTGSDFDSPLPVPTEYNSNWDGLSSREDTLV</sequence>
<dbReference type="GeneID" id="87895190"/>
<name>A0ABR0FTR0_9PEZI</name>
<evidence type="ECO:0000256" key="5">
    <source>
        <dbReference type="ARBA" id="ARBA00023163"/>
    </source>
</evidence>
<accession>A0ABR0FTR0</accession>
<evidence type="ECO:0000256" key="3">
    <source>
        <dbReference type="ARBA" id="ARBA00023015"/>
    </source>
</evidence>
<keyword evidence="1" id="KW-0479">Metal-binding</keyword>
<keyword evidence="6" id="KW-0539">Nucleus</keyword>
<dbReference type="EMBL" id="JAFFGZ010000002">
    <property type="protein sequence ID" value="KAK4647333.1"/>
    <property type="molecule type" value="Genomic_DNA"/>
</dbReference>
<dbReference type="PANTHER" id="PTHR36206">
    <property type="entry name" value="ASPERCRYPTIN BIOSYNTHESIS CLUSTER-SPECIFIC TRANSCRIPTION REGULATOR ATNN-RELATED"/>
    <property type="match status" value="1"/>
</dbReference>
<dbReference type="SMART" id="SM00066">
    <property type="entry name" value="GAL4"/>
    <property type="match status" value="1"/>
</dbReference>
<keyword evidence="2" id="KW-0862">Zinc</keyword>
<keyword evidence="5" id="KW-0804">Transcription</keyword>
<proteinExistence type="predicted"/>
<keyword evidence="10" id="KW-1185">Reference proteome</keyword>
<comment type="caution">
    <text evidence="9">The sequence shown here is derived from an EMBL/GenBank/DDBJ whole genome shotgun (WGS) entry which is preliminary data.</text>
</comment>
<evidence type="ECO:0000256" key="4">
    <source>
        <dbReference type="ARBA" id="ARBA00023125"/>
    </source>
</evidence>
<evidence type="ECO:0000259" key="8">
    <source>
        <dbReference type="PROSITE" id="PS50048"/>
    </source>
</evidence>
<dbReference type="InterPro" id="IPR036864">
    <property type="entry name" value="Zn2-C6_fun-type_DNA-bd_sf"/>
</dbReference>
<evidence type="ECO:0000256" key="6">
    <source>
        <dbReference type="ARBA" id="ARBA00023242"/>
    </source>
</evidence>